<dbReference type="EMBL" id="QWDN01000003">
    <property type="protein sequence ID" value="TEB44446.1"/>
    <property type="molecule type" value="Genomic_DNA"/>
</dbReference>
<evidence type="ECO:0000313" key="4">
    <source>
        <dbReference type="Proteomes" id="UP000298340"/>
    </source>
</evidence>
<dbReference type="Proteomes" id="UP000298340">
    <property type="component" value="Unassembled WGS sequence"/>
</dbReference>
<dbReference type="Pfam" id="PF16153">
    <property type="entry name" value="DUF4861"/>
    <property type="match status" value="1"/>
</dbReference>
<dbReference type="RefSeq" id="WP_132035350.1">
    <property type="nucleotide sequence ID" value="NZ_QWDN01000003.1"/>
</dbReference>
<reference evidence="2 4" key="2">
    <citation type="journal article" date="2018" name="Syst. Appl. Microbiol.">
        <title>Flavobacterium circumlabens sp. nov. and Flavobacterium cupreum sp. nov., two psychrotrophic species isolated from Antarctic environmental samples.</title>
        <authorList>
            <person name="Kralova S."/>
            <person name="Busse H.J."/>
            <person name="Svec P."/>
            <person name="Maslanova I."/>
            <person name="Stankova E."/>
            <person name="Bartak M."/>
            <person name="Sedlacek I."/>
        </authorList>
    </citation>
    <scope>NUCLEOTIDE SEQUENCE [LARGE SCALE GENOMIC DNA]</scope>
    <source>
        <strain evidence="2 4">CCM 8828</strain>
    </source>
</reference>
<sequence length="131" mass="14652">MTLLKIISFGIIAISLSSFTSKDTITITVKNTLNAERSNETVAVTKKLLKINDLNSLGIRDKKSGEIQISQTVDIDGDGTLDELLFQPKMGPKSKREYTVFQISEHESPKTEIFCYSGICWCCEKRSPNMD</sequence>
<accession>A0A4Y7UDJ1</accession>
<organism evidence="2 4">
    <name type="scientific">Flavobacterium circumlabens</name>
    <dbReference type="NCBI Taxonomy" id="2133765"/>
    <lineage>
        <taxon>Bacteria</taxon>
        <taxon>Pseudomonadati</taxon>
        <taxon>Bacteroidota</taxon>
        <taxon>Flavobacteriia</taxon>
        <taxon>Flavobacteriales</taxon>
        <taxon>Flavobacteriaceae</taxon>
        <taxon>Flavobacterium</taxon>
    </lineage>
</organism>
<name>A0A4Y7UDJ1_9FLAO</name>
<evidence type="ECO:0000313" key="2">
    <source>
        <dbReference type="EMBL" id="TEB44446.1"/>
    </source>
</evidence>
<comment type="caution">
    <text evidence="2">The sequence shown here is derived from an EMBL/GenBank/DDBJ whole genome shotgun (WGS) entry which is preliminary data.</text>
</comment>
<keyword evidence="3" id="KW-1185">Reference proteome</keyword>
<dbReference type="AlphaFoldDB" id="A0A4Y7UDJ1"/>
<protein>
    <submittedName>
        <fullName evidence="2">DUF4861 domain-containing protein</fullName>
    </submittedName>
    <submittedName>
        <fullName evidence="1">Uncharacterized protein DUF4861</fullName>
    </submittedName>
</protein>
<dbReference type="InterPro" id="IPR032342">
    <property type="entry name" value="DUF4861"/>
</dbReference>
<reference evidence="1" key="3">
    <citation type="submission" date="2019-03" db="EMBL/GenBank/DDBJ databases">
        <authorList>
            <person name="Whitman W."/>
            <person name="Huntemann M."/>
            <person name="Clum A."/>
            <person name="Pillay M."/>
            <person name="Palaniappan K."/>
            <person name="Varghese N."/>
            <person name="Mikhailova N."/>
            <person name="Stamatis D."/>
            <person name="Reddy T."/>
            <person name="Daum C."/>
            <person name="Shapiro N."/>
            <person name="Ivanova N."/>
            <person name="Kyrpides N."/>
            <person name="Woyke T."/>
        </authorList>
    </citation>
    <scope>NUCLEOTIDE SEQUENCE</scope>
    <source>
        <strain evidence="1">P5626</strain>
    </source>
</reference>
<dbReference type="Proteomes" id="UP000295270">
    <property type="component" value="Unassembled WGS sequence"/>
</dbReference>
<evidence type="ECO:0000313" key="1">
    <source>
        <dbReference type="EMBL" id="TCN59050.1"/>
    </source>
</evidence>
<gene>
    <name evidence="2" type="ORF">D0809_11915</name>
    <name evidence="1" type="ORF">EV142_103499</name>
</gene>
<evidence type="ECO:0000313" key="3">
    <source>
        <dbReference type="Proteomes" id="UP000295270"/>
    </source>
</evidence>
<dbReference type="EMBL" id="SLWA01000003">
    <property type="protein sequence ID" value="TCN59050.1"/>
    <property type="molecule type" value="Genomic_DNA"/>
</dbReference>
<proteinExistence type="predicted"/>
<reference evidence="1 3" key="1">
    <citation type="journal article" date="2015" name="Stand. Genomic Sci.">
        <title>Genomic Encyclopedia of Bacterial and Archaeal Type Strains, Phase III: the genomes of soil and plant-associated and newly described type strains.</title>
        <authorList>
            <person name="Whitman W.B."/>
            <person name="Woyke T."/>
            <person name="Klenk H.P."/>
            <person name="Zhou Y."/>
            <person name="Lilburn T.G."/>
            <person name="Beck B.J."/>
            <person name="De Vos P."/>
            <person name="Vandamme P."/>
            <person name="Eisen J.A."/>
            <person name="Garrity G."/>
            <person name="Hugenholtz P."/>
            <person name="Kyrpides N.C."/>
        </authorList>
    </citation>
    <scope>NUCLEOTIDE SEQUENCE [LARGE SCALE GENOMIC DNA]</scope>
    <source>
        <strain evidence="1 3">P5626</strain>
    </source>
</reference>